<feature type="transmembrane region" description="Helical" evidence="24">
    <location>
        <begin position="77"/>
        <end position="95"/>
    </location>
</feature>
<keyword evidence="26" id="KW-1185">Reference proteome</keyword>
<evidence type="ECO:0000256" key="16">
    <source>
        <dbReference type="ARBA" id="ARBA00023209"/>
    </source>
</evidence>
<evidence type="ECO:0000256" key="24">
    <source>
        <dbReference type="SAM" id="Phobius"/>
    </source>
</evidence>
<dbReference type="GO" id="GO:0016024">
    <property type="term" value="P:CDP-diacylglycerol biosynthetic process"/>
    <property type="evidence" value="ECO:0007669"/>
    <property type="project" value="TreeGrafter"/>
</dbReference>
<evidence type="ECO:0000256" key="5">
    <source>
        <dbReference type="ARBA" id="ARBA00010185"/>
    </source>
</evidence>
<keyword evidence="9" id="KW-0444">Lipid biosynthesis</keyword>
<evidence type="ECO:0000313" key="25">
    <source>
        <dbReference type="EMBL" id="SEV95409.1"/>
    </source>
</evidence>
<feature type="transmembrane region" description="Helical" evidence="24">
    <location>
        <begin position="102"/>
        <end position="121"/>
    </location>
</feature>
<evidence type="ECO:0000256" key="14">
    <source>
        <dbReference type="ARBA" id="ARBA00023098"/>
    </source>
</evidence>
<feature type="transmembrane region" description="Helical" evidence="24">
    <location>
        <begin position="6"/>
        <end position="39"/>
    </location>
</feature>
<dbReference type="STRING" id="99656.SAMN05421659_102344"/>
<evidence type="ECO:0000256" key="11">
    <source>
        <dbReference type="ARBA" id="ARBA00022692"/>
    </source>
</evidence>
<comment type="pathway">
    <text evidence="4">Lipid metabolism.</text>
</comment>
<evidence type="ECO:0000256" key="22">
    <source>
        <dbReference type="ARBA" id="ARBA00032743"/>
    </source>
</evidence>
<comment type="catalytic activity">
    <reaction evidence="1">
        <text>a 1,2-diacyl-sn-glycero-3-phosphate + CTP + H(+) = a CDP-1,2-diacyl-sn-glycerol + diphosphate</text>
        <dbReference type="Rhea" id="RHEA:16229"/>
        <dbReference type="ChEBI" id="CHEBI:15378"/>
        <dbReference type="ChEBI" id="CHEBI:33019"/>
        <dbReference type="ChEBI" id="CHEBI:37563"/>
        <dbReference type="ChEBI" id="CHEBI:58332"/>
        <dbReference type="ChEBI" id="CHEBI:58608"/>
        <dbReference type="EC" id="2.7.7.41"/>
    </reaction>
</comment>
<evidence type="ECO:0000256" key="17">
    <source>
        <dbReference type="ARBA" id="ARBA00023264"/>
    </source>
</evidence>
<reference evidence="25 26" key="1">
    <citation type="submission" date="2016-10" db="EMBL/GenBank/DDBJ databases">
        <authorList>
            <person name="de Groot N.N."/>
        </authorList>
    </citation>
    <scope>NUCLEOTIDE SEQUENCE [LARGE SCALE GENOMIC DNA]</scope>
    <source>
        <strain evidence="25 26">DSM 9179</strain>
    </source>
</reference>
<keyword evidence="11 24" id="KW-0812">Transmembrane</keyword>
<dbReference type="PANTHER" id="PTHR46382">
    <property type="entry name" value="PHOSPHATIDATE CYTIDYLYLTRANSFERASE"/>
    <property type="match status" value="1"/>
</dbReference>
<keyword evidence="14" id="KW-0443">Lipid metabolism</keyword>
<comment type="subcellular location">
    <subcellularLocation>
        <location evidence="2">Cell membrane</location>
        <topology evidence="2">Multi-pass membrane protein</topology>
    </subcellularLocation>
</comment>
<feature type="transmembrane region" description="Helical" evidence="24">
    <location>
        <begin position="200"/>
        <end position="224"/>
    </location>
</feature>
<evidence type="ECO:0000256" key="4">
    <source>
        <dbReference type="ARBA" id="ARBA00005189"/>
    </source>
</evidence>
<dbReference type="Proteomes" id="UP000199701">
    <property type="component" value="Unassembled WGS sequence"/>
</dbReference>
<dbReference type="GO" id="GO:0004605">
    <property type="term" value="F:phosphatidate cytidylyltransferase activity"/>
    <property type="evidence" value="ECO:0007669"/>
    <property type="project" value="UniProtKB-EC"/>
</dbReference>
<feature type="transmembrane region" description="Helical" evidence="24">
    <location>
        <begin position="244"/>
        <end position="264"/>
    </location>
</feature>
<proteinExistence type="inferred from homology"/>
<dbReference type="AlphaFoldDB" id="A0A1I0N3I4"/>
<keyword evidence="17" id="KW-1208">Phospholipid metabolism</keyword>
<evidence type="ECO:0000256" key="18">
    <source>
        <dbReference type="ARBA" id="ARBA00029893"/>
    </source>
</evidence>
<comment type="similarity">
    <text evidence="5">Belongs to the CDS family.</text>
</comment>
<evidence type="ECO:0000256" key="9">
    <source>
        <dbReference type="ARBA" id="ARBA00022516"/>
    </source>
</evidence>
<evidence type="ECO:0000313" key="26">
    <source>
        <dbReference type="Proteomes" id="UP000199701"/>
    </source>
</evidence>
<evidence type="ECO:0000256" key="15">
    <source>
        <dbReference type="ARBA" id="ARBA00023136"/>
    </source>
</evidence>
<evidence type="ECO:0000256" key="7">
    <source>
        <dbReference type="ARBA" id="ARBA00019373"/>
    </source>
</evidence>
<evidence type="ECO:0000256" key="13">
    <source>
        <dbReference type="ARBA" id="ARBA00022989"/>
    </source>
</evidence>
<keyword evidence="12 25" id="KW-0548">Nucleotidyltransferase</keyword>
<evidence type="ECO:0000256" key="12">
    <source>
        <dbReference type="ARBA" id="ARBA00022695"/>
    </source>
</evidence>
<keyword evidence="8" id="KW-1003">Cell membrane</keyword>
<evidence type="ECO:0000256" key="23">
    <source>
        <dbReference type="ARBA" id="ARBA00033406"/>
    </source>
</evidence>
<protein>
    <recommendedName>
        <fullName evidence="7">Phosphatidate cytidylyltransferase</fullName>
        <ecNumber evidence="6">2.7.7.41</ecNumber>
    </recommendedName>
    <alternativeName>
        <fullName evidence="20">CDP-DAG synthase</fullName>
    </alternativeName>
    <alternativeName>
        <fullName evidence="22">CDP-DG synthase</fullName>
    </alternativeName>
    <alternativeName>
        <fullName evidence="18">CDP-diacylglycerol synthase</fullName>
    </alternativeName>
    <alternativeName>
        <fullName evidence="21">CDP-diglyceride pyrophosphorylase</fullName>
    </alternativeName>
    <alternativeName>
        <fullName evidence="23">CDP-diglyceride synthase</fullName>
    </alternativeName>
    <alternativeName>
        <fullName evidence="19">CTP:phosphatidate cytidylyltransferase</fullName>
    </alternativeName>
</protein>
<name>A0A1I0N3I4_9FIRM</name>
<feature type="transmembrane region" description="Helical" evidence="24">
    <location>
        <begin position="168"/>
        <end position="188"/>
    </location>
</feature>
<dbReference type="EMBL" id="FOJI01000002">
    <property type="protein sequence ID" value="SEV95409.1"/>
    <property type="molecule type" value="Genomic_DNA"/>
</dbReference>
<keyword evidence="16" id="KW-0594">Phospholipid biosynthesis</keyword>
<feature type="transmembrane region" description="Helical" evidence="24">
    <location>
        <begin position="51"/>
        <end position="71"/>
    </location>
</feature>
<keyword evidence="15 24" id="KW-0472">Membrane</keyword>
<evidence type="ECO:0000256" key="2">
    <source>
        <dbReference type="ARBA" id="ARBA00004651"/>
    </source>
</evidence>
<dbReference type="GO" id="GO:0005886">
    <property type="term" value="C:plasma membrane"/>
    <property type="evidence" value="ECO:0007669"/>
    <property type="project" value="UniProtKB-SubCell"/>
</dbReference>
<evidence type="ECO:0000256" key="3">
    <source>
        <dbReference type="ARBA" id="ARBA00005119"/>
    </source>
</evidence>
<comment type="pathway">
    <text evidence="3">Phospholipid metabolism; CDP-diacylglycerol biosynthesis; CDP-diacylglycerol from sn-glycerol 3-phosphate: step 3/3.</text>
</comment>
<gene>
    <name evidence="25" type="ORF">SAMN05421659_102344</name>
</gene>
<dbReference type="PANTHER" id="PTHR46382:SF1">
    <property type="entry name" value="PHOSPHATIDATE CYTIDYLYLTRANSFERASE"/>
    <property type="match status" value="1"/>
</dbReference>
<keyword evidence="10 25" id="KW-0808">Transferase</keyword>
<evidence type="ECO:0000256" key="19">
    <source>
        <dbReference type="ARBA" id="ARBA00031825"/>
    </source>
</evidence>
<dbReference type="Pfam" id="PF01148">
    <property type="entry name" value="CTP_transf_1"/>
    <property type="match status" value="1"/>
</dbReference>
<accession>A0A1I0N3I4</accession>
<organism evidence="25 26">
    <name type="scientific">[Clostridium] fimetarium</name>
    <dbReference type="NCBI Taxonomy" id="99656"/>
    <lineage>
        <taxon>Bacteria</taxon>
        <taxon>Bacillati</taxon>
        <taxon>Bacillota</taxon>
        <taxon>Clostridia</taxon>
        <taxon>Lachnospirales</taxon>
        <taxon>Lachnospiraceae</taxon>
    </lineage>
</organism>
<evidence type="ECO:0000256" key="21">
    <source>
        <dbReference type="ARBA" id="ARBA00032396"/>
    </source>
</evidence>
<dbReference type="EC" id="2.7.7.41" evidence="6"/>
<evidence type="ECO:0000256" key="1">
    <source>
        <dbReference type="ARBA" id="ARBA00001698"/>
    </source>
</evidence>
<evidence type="ECO:0000256" key="20">
    <source>
        <dbReference type="ARBA" id="ARBA00032253"/>
    </source>
</evidence>
<sequence length="266" mass="29667">MFERILSGIVLIILTVSSLWIGSWYLFGVCIFISLIGMMELYRIVGIHKQLIGIIGYLFAIVYYICVYFNYQQYSLLILLAALMLIMTVYVISFPKYKIEDAVMVFFGICYVAVMLSYIYQTREIENGIYVVWIIFICSWGNDTFAYFTGVLFGKHKMAPKLSPKKTVEGAIGGVIGAAVLGAVYGYIVTGKLTIVTNTIFVFAVASATGALLSIVGDLAASAIKRDHEVKDYGKLIPGHGGILDRYDSVIFTAPVVFWVVYFLRC</sequence>
<evidence type="ECO:0000256" key="6">
    <source>
        <dbReference type="ARBA" id="ARBA00012487"/>
    </source>
</evidence>
<feature type="transmembrane region" description="Helical" evidence="24">
    <location>
        <begin position="127"/>
        <end position="148"/>
    </location>
</feature>
<evidence type="ECO:0000256" key="10">
    <source>
        <dbReference type="ARBA" id="ARBA00022679"/>
    </source>
</evidence>
<keyword evidence="13 24" id="KW-1133">Transmembrane helix</keyword>
<evidence type="ECO:0000256" key="8">
    <source>
        <dbReference type="ARBA" id="ARBA00022475"/>
    </source>
</evidence>